<dbReference type="InterPro" id="IPR016163">
    <property type="entry name" value="Ald_DH_C"/>
</dbReference>
<gene>
    <name evidence="6" type="primary">gabD_4</name>
    <name evidence="6" type="ORF">NCTC10821_03252</name>
</gene>
<organism evidence="6 7">
    <name type="scientific">Mycolicibacterium tokaiense</name>
    <dbReference type="NCBI Taxonomy" id="39695"/>
    <lineage>
        <taxon>Bacteria</taxon>
        <taxon>Bacillati</taxon>
        <taxon>Actinomycetota</taxon>
        <taxon>Actinomycetes</taxon>
        <taxon>Mycobacteriales</taxon>
        <taxon>Mycobacteriaceae</taxon>
        <taxon>Mycolicibacterium</taxon>
    </lineage>
</organism>
<dbReference type="EC" id="1.2.1.16" evidence="6"/>
<evidence type="ECO:0000256" key="4">
    <source>
        <dbReference type="RuleBase" id="RU003345"/>
    </source>
</evidence>
<dbReference type="Gene3D" id="3.40.605.10">
    <property type="entry name" value="Aldehyde Dehydrogenase, Chain A, domain 1"/>
    <property type="match status" value="1"/>
</dbReference>
<dbReference type="OrthoDB" id="6882680at2"/>
<evidence type="ECO:0000259" key="5">
    <source>
        <dbReference type="Pfam" id="PF00171"/>
    </source>
</evidence>
<dbReference type="FunFam" id="3.40.605.10:FF:000026">
    <property type="entry name" value="Aldehyde dehydrogenase, putative"/>
    <property type="match status" value="1"/>
</dbReference>
<evidence type="ECO:0000256" key="2">
    <source>
        <dbReference type="ARBA" id="ARBA00023002"/>
    </source>
</evidence>
<evidence type="ECO:0000313" key="7">
    <source>
        <dbReference type="Proteomes" id="UP000254978"/>
    </source>
</evidence>
<sequence length="494" mass="52244">MTTTSLATSHPGISGIPTGLLIGGDWRDAMDGRVFDVENPATGEVLAAVADGGPADADDALAAAVAAQGSWARTAPRYRSEILRRAYDAVMTRQDWLAEVMTLEMGKPLQEARGEVAYAAEFLRWFSEEAVRISGDHTTTGDGANRIIVTREPVGPCVLITPWNFPLAMGTRKIAPAVAAGCTMVLKPAPQTPLTSLALAAILQESGLPEGVLNVVNTTDAATVVQRWMRSGRARKISFTGSTGVGKVLLRQAADTVMRSSMELGGNAPFIVCADADIDTAVEGAMAAKMRNMGEACTAANRMYVHRSIAGEFSQRLAARMAELRVGNGLDDGTQVGPLIDAAARSKVQRLVDDCLSRGATALTGGRLPDGPGYFYSPTVLADVSPDSELMTTEVFGPVAPVIPFTDEDEVVAHANDTDWGLVGYVFTQDIDRAFDLSERLEVGMVGVNTGVVSNPAAPFGGVKQSGLGREGGKVGIDEFLEYKYLAVPRRGPR</sequence>
<name>A0A378TGQ3_9MYCO</name>
<dbReference type="CDD" id="cd07103">
    <property type="entry name" value="ALDH_F5_SSADH_GabD"/>
    <property type="match status" value="1"/>
</dbReference>
<keyword evidence="7" id="KW-1185">Reference proteome</keyword>
<evidence type="ECO:0000256" key="1">
    <source>
        <dbReference type="ARBA" id="ARBA00009986"/>
    </source>
</evidence>
<feature type="domain" description="Aldehyde dehydrogenase" evidence="5">
    <location>
        <begin position="26"/>
        <end position="485"/>
    </location>
</feature>
<dbReference type="InterPro" id="IPR016162">
    <property type="entry name" value="Ald_DH_N"/>
</dbReference>
<dbReference type="Pfam" id="PF00171">
    <property type="entry name" value="Aldedh"/>
    <property type="match status" value="1"/>
</dbReference>
<dbReference type="InterPro" id="IPR016161">
    <property type="entry name" value="Ald_DH/histidinol_DH"/>
</dbReference>
<keyword evidence="2 4" id="KW-0560">Oxidoreductase</keyword>
<dbReference type="GO" id="GO:0009450">
    <property type="term" value="P:gamma-aminobutyric acid catabolic process"/>
    <property type="evidence" value="ECO:0007669"/>
    <property type="project" value="TreeGrafter"/>
</dbReference>
<evidence type="ECO:0000256" key="3">
    <source>
        <dbReference type="PROSITE-ProRule" id="PRU10007"/>
    </source>
</evidence>
<dbReference type="EC" id="1.2.1.79" evidence="6"/>
<dbReference type="GO" id="GO:0004777">
    <property type="term" value="F:succinate-semialdehyde dehydrogenase (NAD+) activity"/>
    <property type="evidence" value="ECO:0007669"/>
    <property type="project" value="TreeGrafter"/>
</dbReference>
<dbReference type="FunFam" id="3.40.309.10:FF:000004">
    <property type="entry name" value="Succinate-semialdehyde dehydrogenase I"/>
    <property type="match status" value="1"/>
</dbReference>
<dbReference type="InterPro" id="IPR015590">
    <property type="entry name" value="Aldehyde_DH_dom"/>
</dbReference>
<dbReference type="EMBL" id="UGQT01000001">
    <property type="protein sequence ID" value="STZ59714.1"/>
    <property type="molecule type" value="Genomic_DNA"/>
</dbReference>
<comment type="similarity">
    <text evidence="1 4">Belongs to the aldehyde dehydrogenase family.</text>
</comment>
<dbReference type="SUPFAM" id="SSF53720">
    <property type="entry name" value="ALDH-like"/>
    <property type="match status" value="1"/>
</dbReference>
<dbReference type="InterPro" id="IPR029510">
    <property type="entry name" value="Ald_DH_CS_GLU"/>
</dbReference>
<dbReference type="Gene3D" id="3.40.309.10">
    <property type="entry name" value="Aldehyde Dehydrogenase, Chain A, domain 2"/>
    <property type="match status" value="1"/>
</dbReference>
<dbReference type="RefSeq" id="WP_115279127.1">
    <property type="nucleotide sequence ID" value="NZ_AP022600.1"/>
</dbReference>
<evidence type="ECO:0000313" key="6">
    <source>
        <dbReference type="EMBL" id="STZ59714.1"/>
    </source>
</evidence>
<proteinExistence type="inferred from homology"/>
<dbReference type="FunFam" id="3.40.605.10:FF:000005">
    <property type="entry name" value="Succinate-semialdehyde dehydrogenase I"/>
    <property type="match status" value="1"/>
</dbReference>
<dbReference type="PANTHER" id="PTHR43353:SF5">
    <property type="entry name" value="SUCCINATE-SEMIALDEHYDE DEHYDROGENASE, MITOCHONDRIAL"/>
    <property type="match status" value="1"/>
</dbReference>
<dbReference type="AlphaFoldDB" id="A0A378TGQ3"/>
<dbReference type="InterPro" id="IPR050740">
    <property type="entry name" value="Aldehyde_DH_Superfamily"/>
</dbReference>
<dbReference type="PROSITE" id="PS00687">
    <property type="entry name" value="ALDEHYDE_DEHYDR_GLU"/>
    <property type="match status" value="1"/>
</dbReference>
<accession>A0A378TGQ3</accession>
<dbReference type="Proteomes" id="UP000254978">
    <property type="component" value="Unassembled WGS sequence"/>
</dbReference>
<feature type="active site" evidence="3">
    <location>
        <position position="263"/>
    </location>
</feature>
<dbReference type="GO" id="GO:0036243">
    <property type="term" value="F:succinate-semialdehyde dehydrogenase (NADP+) activity"/>
    <property type="evidence" value="ECO:0007669"/>
    <property type="project" value="UniProtKB-EC"/>
</dbReference>
<reference evidence="6 7" key="1">
    <citation type="submission" date="2018-06" db="EMBL/GenBank/DDBJ databases">
        <authorList>
            <consortium name="Pathogen Informatics"/>
            <person name="Doyle S."/>
        </authorList>
    </citation>
    <scope>NUCLEOTIDE SEQUENCE [LARGE SCALE GENOMIC DNA]</scope>
    <source>
        <strain evidence="6 7">NCTC10821</strain>
    </source>
</reference>
<dbReference type="PANTHER" id="PTHR43353">
    <property type="entry name" value="SUCCINATE-SEMIALDEHYDE DEHYDROGENASE, MITOCHONDRIAL"/>
    <property type="match status" value="1"/>
</dbReference>
<protein>
    <submittedName>
        <fullName evidence="6">[NADP+] succinate-semialdehyde dehydrogenase</fullName>
        <ecNumber evidence="6">1.2.1.16</ecNumber>
        <ecNumber evidence="6">1.2.1.79</ecNumber>
    </submittedName>
</protein>